<reference evidence="6 7" key="1">
    <citation type="submission" date="2019-06" db="EMBL/GenBank/DDBJ databases">
        <title>Complete genome sequence of Ensifer mexicanus ITTG R7 isolated from nodules of Acacia angustissima (Mill.) Kuntze.</title>
        <authorList>
            <person name="Rincon-Rosales R."/>
            <person name="Rogel M.A."/>
            <person name="Guerrero G."/>
            <person name="Rincon-Molina C.I."/>
            <person name="Lopez-Lopez A."/>
            <person name="Martinez-Romero E."/>
        </authorList>
    </citation>
    <scope>NUCLEOTIDE SEQUENCE [LARGE SCALE GENOMIC DNA]</scope>
    <source>
        <strain evidence="6 7">ITTG R7</strain>
        <plasmid evidence="7">pemeittgr7c</plasmid>
    </source>
</reference>
<protein>
    <recommendedName>
        <fullName evidence="5">O-antigen ligase-related domain-containing protein</fullName>
    </recommendedName>
</protein>
<evidence type="ECO:0000259" key="5">
    <source>
        <dbReference type="Pfam" id="PF04932"/>
    </source>
</evidence>
<dbReference type="AlphaFoldDB" id="A0A859QGV8"/>
<keyword evidence="2" id="KW-0812">Transmembrane</keyword>
<dbReference type="PANTHER" id="PTHR37422">
    <property type="entry name" value="TEICHURONIC ACID BIOSYNTHESIS PROTEIN TUAE"/>
    <property type="match status" value="1"/>
</dbReference>
<evidence type="ECO:0000313" key="7">
    <source>
        <dbReference type="Proteomes" id="UP000510721"/>
    </source>
</evidence>
<comment type="subcellular location">
    <subcellularLocation>
        <location evidence="1">Membrane</location>
        <topology evidence="1">Multi-pass membrane protein</topology>
    </subcellularLocation>
</comment>
<proteinExistence type="predicted"/>
<dbReference type="Proteomes" id="UP000510721">
    <property type="component" value="Plasmid pEmeITTGR7c"/>
</dbReference>
<evidence type="ECO:0000256" key="2">
    <source>
        <dbReference type="ARBA" id="ARBA00022692"/>
    </source>
</evidence>
<dbReference type="GO" id="GO:0016020">
    <property type="term" value="C:membrane"/>
    <property type="evidence" value="ECO:0007669"/>
    <property type="project" value="UniProtKB-SubCell"/>
</dbReference>
<dbReference type="PANTHER" id="PTHR37422:SF13">
    <property type="entry name" value="LIPOPOLYSACCHARIDE BIOSYNTHESIS PROTEIN PA4999-RELATED"/>
    <property type="match status" value="1"/>
</dbReference>
<evidence type="ECO:0000256" key="3">
    <source>
        <dbReference type="ARBA" id="ARBA00022989"/>
    </source>
</evidence>
<dbReference type="Pfam" id="PF04932">
    <property type="entry name" value="Wzy_C"/>
    <property type="match status" value="1"/>
</dbReference>
<gene>
    <name evidence="6" type="ORF">FKV68_32375</name>
</gene>
<evidence type="ECO:0000256" key="4">
    <source>
        <dbReference type="ARBA" id="ARBA00023136"/>
    </source>
</evidence>
<accession>A0A859QGV8</accession>
<dbReference type="KEGG" id="emx:FKV68_32375"/>
<keyword evidence="4" id="KW-0472">Membrane</keyword>
<keyword evidence="7" id="KW-1185">Reference proteome</keyword>
<dbReference type="EMBL" id="CP041241">
    <property type="protein sequence ID" value="QLL65963.1"/>
    <property type="molecule type" value="Genomic_DNA"/>
</dbReference>
<feature type="domain" description="O-antigen ligase-related" evidence="5">
    <location>
        <begin position="210"/>
        <end position="345"/>
    </location>
</feature>
<keyword evidence="6" id="KW-0614">Plasmid</keyword>
<dbReference type="InterPro" id="IPR007016">
    <property type="entry name" value="O-antigen_ligase-rel_domated"/>
</dbReference>
<evidence type="ECO:0000313" key="6">
    <source>
        <dbReference type="EMBL" id="QLL65963.1"/>
    </source>
</evidence>
<dbReference type="InterPro" id="IPR051533">
    <property type="entry name" value="WaaL-like"/>
</dbReference>
<name>A0A859QGV8_9HYPH</name>
<organism evidence="6 7">
    <name type="scientific">Sinorhizobium mexicanum</name>
    <dbReference type="NCBI Taxonomy" id="375549"/>
    <lineage>
        <taxon>Bacteria</taxon>
        <taxon>Pseudomonadati</taxon>
        <taxon>Pseudomonadota</taxon>
        <taxon>Alphaproteobacteria</taxon>
        <taxon>Hyphomicrobiales</taxon>
        <taxon>Rhizobiaceae</taxon>
        <taxon>Sinorhizobium/Ensifer group</taxon>
        <taxon>Sinorhizobium</taxon>
    </lineage>
</organism>
<dbReference type="RefSeq" id="WP_180942858.1">
    <property type="nucleotide sequence ID" value="NZ_CP041241.1"/>
</dbReference>
<evidence type="ECO:0000256" key="1">
    <source>
        <dbReference type="ARBA" id="ARBA00004141"/>
    </source>
</evidence>
<keyword evidence="3" id="KW-1133">Transmembrane helix</keyword>
<geneLocation type="plasmid" evidence="7">
    <name>pemeittgr7c</name>
</geneLocation>
<sequence length="427" mass="46722">MISAVESRFAVPAKSKREVWQRIEFLTVGAAIFFSPVNVLRLNQFYFTLSDALFSLALILGLINGRIPLRPLGRVSTVVWLSGLCCIAFGLLISSLVSPDPIRGLVVPGQYIFAYFIVLLIIAGRPVEETIKLAKFYILSVFLMCVHAVYLIHWDGQKNTTFVSGSGRFTGFVERENECAALIALAVPILLLVATTGKLRKIYVLIAVPVMGYGIMLTGSNSGLACLAYGLMVFLLITANWKRLLAVGGVALAAAAVMLDAGREYLPAIFQKRVLGALETGDLSQAGTFDHRLELIHEAMGLVESNFWVGLGADQYMVVSYIGRPVHNVYLLMWNEGGIVAVSGFLIMLLAGLGPIVRAFKLPGGLPFAACGFVCVSMFLLAVNAFTHVYGRFWSVPIILSITLAQAYCRSWHSQFSQPHFFGPERR</sequence>